<reference evidence="1" key="1">
    <citation type="submission" date="2014-09" db="EMBL/GenBank/DDBJ databases">
        <authorList>
            <person name="Magalhaes I.L.F."/>
            <person name="Oliveira U."/>
            <person name="Santos F.R."/>
            <person name="Vidigal T.H.D.A."/>
            <person name="Brescovit A.D."/>
            <person name="Santos A.J."/>
        </authorList>
    </citation>
    <scope>NUCLEOTIDE SEQUENCE</scope>
    <source>
        <tissue evidence="1">Shoot tissue taken approximately 20 cm above the soil surface</tissue>
    </source>
</reference>
<evidence type="ECO:0000313" key="1">
    <source>
        <dbReference type="EMBL" id="JAE27608.1"/>
    </source>
</evidence>
<reference evidence="1" key="2">
    <citation type="journal article" date="2015" name="Data Brief">
        <title>Shoot transcriptome of the giant reed, Arundo donax.</title>
        <authorList>
            <person name="Barrero R.A."/>
            <person name="Guerrero F.D."/>
            <person name="Moolhuijzen P."/>
            <person name="Goolsby J.A."/>
            <person name="Tidwell J."/>
            <person name="Bellgard S.E."/>
            <person name="Bellgard M.I."/>
        </authorList>
    </citation>
    <scope>NUCLEOTIDE SEQUENCE</scope>
    <source>
        <tissue evidence="1">Shoot tissue taken approximately 20 cm above the soil surface</tissue>
    </source>
</reference>
<sequence length="31" mass="3577">MVYFGNKLMLTRLIKIDSTCIIKNINGHLIN</sequence>
<dbReference type="EMBL" id="GBRH01170288">
    <property type="protein sequence ID" value="JAE27608.1"/>
    <property type="molecule type" value="Transcribed_RNA"/>
</dbReference>
<protein>
    <submittedName>
        <fullName evidence="1">Uncharacterized protein</fullName>
    </submittedName>
</protein>
<accession>A0A0A9H429</accession>
<dbReference type="AlphaFoldDB" id="A0A0A9H429"/>
<name>A0A0A9H429_ARUDO</name>
<proteinExistence type="predicted"/>
<organism evidence="1">
    <name type="scientific">Arundo donax</name>
    <name type="common">Giant reed</name>
    <name type="synonym">Donax arundinaceus</name>
    <dbReference type="NCBI Taxonomy" id="35708"/>
    <lineage>
        <taxon>Eukaryota</taxon>
        <taxon>Viridiplantae</taxon>
        <taxon>Streptophyta</taxon>
        <taxon>Embryophyta</taxon>
        <taxon>Tracheophyta</taxon>
        <taxon>Spermatophyta</taxon>
        <taxon>Magnoliopsida</taxon>
        <taxon>Liliopsida</taxon>
        <taxon>Poales</taxon>
        <taxon>Poaceae</taxon>
        <taxon>PACMAD clade</taxon>
        <taxon>Arundinoideae</taxon>
        <taxon>Arundineae</taxon>
        <taxon>Arundo</taxon>
    </lineage>
</organism>